<sequence>MRRYLRLAATAAVFGLAVTACGSSGGDAAPAADGGGLGTAQNPVAIRVLANDAFAKQWQDQLVPEFNKKYPNIKVTVDGVPYNDQLAKSMLELTGPTATYDVVLGDDPWMPQLAKTGGLADLKTDLAKFTDAGYDWDDINPAALAAGEWDGHQYGVPVRSNLLLMFYNRSLYKKAKVDEPTAETTWEQYFKDAAKLVQDTDGDGKTDSWAVGTYFTKDPLTPTIWQTVLNSDGGKLLDENLKVQFDNETGVKALQTQIDMLKYAPPGAATYQFNEPLEAFRQGKVATMFMWGSVYKGTAIDTATTTLKEDEVGITTMPAGSTGPGAHRGIWTAGVAKKSTHQAAAWTFLQWTTSKEGEQWIGANLGTFPARNSTLTGTPPTPWLKPVYAAISAGYDAVAKGQMWRPRLPESDAVQQILALQTSRAVSGQATAQEAIHQAAADISALLKSKGYQQ</sequence>
<dbReference type="InterPro" id="IPR006059">
    <property type="entry name" value="SBP"/>
</dbReference>
<accession>A0ABW6V9H4</accession>
<evidence type="ECO:0000313" key="5">
    <source>
        <dbReference type="EMBL" id="MFF4775985.1"/>
    </source>
</evidence>
<dbReference type="Pfam" id="PF01547">
    <property type="entry name" value="SBP_bac_1"/>
    <property type="match status" value="1"/>
</dbReference>
<dbReference type="PANTHER" id="PTHR43649">
    <property type="entry name" value="ARABINOSE-BINDING PROTEIN-RELATED"/>
    <property type="match status" value="1"/>
</dbReference>
<dbReference type="EMBL" id="JBIAXI010000015">
    <property type="protein sequence ID" value="MFF4775985.1"/>
    <property type="molecule type" value="Genomic_DNA"/>
</dbReference>
<dbReference type="InterPro" id="IPR050490">
    <property type="entry name" value="Bact_solute-bd_prot1"/>
</dbReference>
<dbReference type="Proteomes" id="UP001602119">
    <property type="component" value="Unassembled WGS sequence"/>
</dbReference>
<gene>
    <name evidence="5" type="ORF">ACFY05_24325</name>
</gene>
<keyword evidence="3 4" id="KW-0732">Signal</keyword>
<keyword evidence="6" id="KW-1185">Reference proteome</keyword>
<evidence type="ECO:0000313" key="6">
    <source>
        <dbReference type="Proteomes" id="UP001602119"/>
    </source>
</evidence>
<keyword evidence="2" id="KW-0813">Transport</keyword>
<name>A0ABW6V9H4_MICFU</name>
<protein>
    <submittedName>
        <fullName evidence="5">ABC transporter substrate-binding protein</fullName>
    </submittedName>
</protein>
<evidence type="ECO:0000256" key="2">
    <source>
        <dbReference type="ARBA" id="ARBA00022448"/>
    </source>
</evidence>
<organism evidence="5 6">
    <name type="scientific">Microtetraspora fusca</name>
    <dbReference type="NCBI Taxonomy" id="1997"/>
    <lineage>
        <taxon>Bacteria</taxon>
        <taxon>Bacillati</taxon>
        <taxon>Actinomycetota</taxon>
        <taxon>Actinomycetes</taxon>
        <taxon>Streptosporangiales</taxon>
        <taxon>Streptosporangiaceae</taxon>
        <taxon>Microtetraspora</taxon>
    </lineage>
</organism>
<evidence type="ECO:0000256" key="1">
    <source>
        <dbReference type="ARBA" id="ARBA00008520"/>
    </source>
</evidence>
<dbReference type="PANTHER" id="PTHR43649:SF34">
    <property type="entry name" value="ABC TRANSPORTER PERIPLASMIC-BINDING PROTEIN YCJN-RELATED"/>
    <property type="match status" value="1"/>
</dbReference>
<dbReference type="SUPFAM" id="SSF53850">
    <property type="entry name" value="Periplasmic binding protein-like II"/>
    <property type="match status" value="1"/>
</dbReference>
<dbReference type="Gene3D" id="3.40.190.10">
    <property type="entry name" value="Periplasmic binding protein-like II"/>
    <property type="match status" value="2"/>
</dbReference>
<feature type="chain" id="PRO_5047542514" evidence="4">
    <location>
        <begin position="23"/>
        <end position="454"/>
    </location>
</feature>
<feature type="signal peptide" evidence="4">
    <location>
        <begin position="1"/>
        <end position="22"/>
    </location>
</feature>
<dbReference type="PROSITE" id="PS51257">
    <property type="entry name" value="PROKAR_LIPOPROTEIN"/>
    <property type="match status" value="1"/>
</dbReference>
<comment type="caution">
    <text evidence="5">The sequence shown here is derived from an EMBL/GenBank/DDBJ whole genome shotgun (WGS) entry which is preliminary data.</text>
</comment>
<dbReference type="CDD" id="cd13585">
    <property type="entry name" value="PBP2_TMBP_like"/>
    <property type="match status" value="1"/>
</dbReference>
<comment type="similarity">
    <text evidence="1">Belongs to the bacterial solute-binding protein 1 family.</text>
</comment>
<evidence type="ECO:0000256" key="4">
    <source>
        <dbReference type="SAM" id="SignalP"/>
    </source>
</evidence>
<evidence type="ECO:0000256" key="3">
    <source>
        <dbReference type="ARBA" id="ARBA00022729"/>
    </source>
</evidence>
<reference evidence="5 6" key="1">
    <citation type="submission" date="2024-10" db="EMBL/GenBank/DDBJ databases">
        <title>The Natural Products Discovery Center: Release of the First 8490 Sequenced Strains for Exploring Actinobacteria Biosynthetic Diversity.</title>
        <authorList>
            <person name="Kalkreuter E."/>
            <person name="Kautsar S.A."/>
            <person name="Yang D."/>
            <person name="Bader C.D."/>
            <person name="Teijaro C.N."/>
            <person name="Fluegel L."/>
            <person name="Davis C.M."/>
            <person name="Simpson J.R."/>
            <person name="Lauterbach L."/>
            <person name="Steele A.D."/>
            <person name="Gui C."/>
            <person name="Meng S."/>
            <person name="Li G."/>
            <person name="Viehrig K."/>
            <person name="Ye F."/>
            <person name="Su P."/>
            <person name="Kiefer A.F."/>
            <person name="Nichols A."/>
            <person name="Cepeda A.J."/>
            <person name="Yan W."/>
            <person name="Fan B."/>
            <person name="Jiang Y."/>
            <person name="Adhikari A."/>
            <person name="Zheng C.-J."/>
            <person name="Schuster L."/>
            <person name="Cowan T.M."/>
            <person name="Smanski M.J."/>
            <person name="Chevrette M.G."/>
            <person name="De Carvalho L.P.S."/>
            <person name="Shen B."/>
        </authorList>
    </citation>
    <scope>NUCLEOTIDE SEQUENCE [LARGE SCALE GENOMIC DNA]</scope>
    <source>
        <strain evidence="5 6">NPDC001281</strain>
    </source>
</reference>
<proteinExistence type="inferred from homology"/>
<dbReference type="RefSeq" id="WP_387344272.1">
    <property type="nucleotide sequence ID" value="NZ_JBIAXI010000015.1"/>
</dbReference>